<feature type="compositionally biased region" description="Basic and acidic residues" evidence="1">
    <location>
        <begin position="69"/>
        <end position="79"/>
    </location>
</feature>
<proteinExistence type="predicted"/>
<dbReference type="EMBL" id="BMCU01000003">
    <property type="protein sequence ID" value="GGG14141.1"/>
    <property type="molecule type" value="Genomic_DNA"/>
</dbReference>
<keyword evidence="3" id="KW-1185">Reference proteome</keyword>
<reference evidence="2" key="2">
    <citation type="submission" date="2020-09" db="EMBL/GenBank/DDBJ databases">
        <authorList>
            <person name="Sun Q."/>
            <person name="Sedlacek I."/>
        </authorList>
    </citation>
    <scope>NUCLEOTIDE SEQUENCE</scope>
    <source>
        <strain evidence="2">CCM 7905</strain>
    </source>
</reference>
<organism evidence="2 3">
    <name type="scientific">Rhodococcoides trifolii</name>
    <dbReference type="NCBI Taxonomy" id="908250"/>
    <lineage>
        <taxon>Bacteria</taxon>
        <taxon>Bacillati</taxon>
        <taxon>Actinomycetota</taxon>
        <taxon>Actinomycetes</taxon>
        <taxon>Mycobacteriales</taxon>
        <taxon>Nocardiaceae</taxon>
        <taxon>Rhodococcoides</taxon>
    </lineage>
</organism>
<accession>A0A917LCX4</accession>
<protein>
    <recommendedName>
        <fullName evidence="4">Phage protein</fullName>
    </recommendedName>
</protein>
<dbReference type="Proteomes" id="UP000654257">
    <property type="component" value="Unassembled WGS sequence"/>
</dbReference>
<evidence type="ECO:0000256" key="1">
    <source>
        <dbReference type="SAM" id="MobiDB-lite"/>
    </source>
</evidence>
<evidence type="ECO:0008006" key="4">
    <source>
        <dbReference type="Google" id="ProtNLM"/>
    </source>
</evidence>
<feature type="region of interest" description="Disordered" evidence="1">
    <location>
        <begin position="67"/>
        <end position="88"/>
    </location>
</feature>
<name>A0A917LCX4_9NOCA</name>
<evidence type="ECO:0000313" key="2">
    <source>
        <dbReference type="EMBL" id="GGG14141.1"/>
    </source>
</evidence>
<sequence>MSVAINSNYESSIDLYVSVNSDWLSDTHTPYVTQLYKIAQTLDTSTRMSVGLTTEFRMTLTALNNLKPSQEETEKKSSDDEFLAAMGL</sequence>
<comment type="caution">
    <text evidence="2">The sequence shown here is derived from an EMBL/GenBank/DDBJ whole genome shotgun (WGS) entry which is preliminary data.</text>
</comment>
<reference evidence="2" key="1">
    <citation type="journal article" date="2014" name="Int. J. Syst. Evol. Microbiol.">
        <title>Complete genome sequence of Corynebacterium casei LMG S-19264T (=DSM 44701T), isolated from a smear-ripened cheese.</title>
        <authorList>
            <consortium name="US DOE Joint Genome Institute (JGI-PGF)"/>
            <person name="Walter F."/>
            <person name="Albersmeier A."/>
            <person name="Kalinowski J."/>
            <person name="Ruckert C."/>
        </authorList>
    </citation>
    <scope>NUCLEOTIDE SEQUENCE</scope>
    <source>
        <strain evidence="2">CCM 7905</strain>
    </source>
</reference>
<gene>
    <name evidence="2" type="ORF">GCM10007304_30290</name>
</gene>
<evidence type="ECO:0000313" key="3">
    <source>
        <dbReference type="Proteomes" id="UP000654257"/>
    </source>
</evidence>
<dbReference type="AlphaFoldDB" id="A0A917LCX4"/>